<dbReference type="Gene3D" id="1.20.58.1380">
    <property type="match status" value="1"/>
</dbReference>
<evidence type="ECO:0000256" key="2">
    <source>
        <dbReference type="ARBA" id="ARBA00005569"/>
    </source>
</evidence>
<evidence type="ECO:0000256" key="1">
    <source>
        <dbReference type="ARBA" id="ARBA00004259"/>
    </source>
</evidence>
<dbReference type="InterPro" id="IPR014908">
    <property type="entry name" value="Nucleoporin_Nup133/Nup155_N"/>
</dbReference>
<dbReference type="PANTHER" id="PTHR13405:SF11">
    <property type="entry name" value="NUCLEAR PORE COMPLEX PROTEIN NUP133"/>
    <property type="match status" value="1"/>
</dbReference>
<dbReference type="InterPro" id="IPR037624">
    <property type="entry name" value="Nup133-like"/>
</dbReference>
<proteinExistence type="inferred from homology"/>
<dbReference type="InterPro" id="IPR015943">
    <property type="entry name" value="WD40/YVTN_repeat-like_dom_sf"/>
</dbReference>
<accession>A0A8X7NRI0</accession>
<comment type="subcellular location">
    <subcellularLocation>
        <location evidence="1">Nucleus envelope</location>
    </subcellularLocation>
</comment>
<feature type="domain" description="Nucleoporin Nup133/Nup155-like N-terminal" evidence="9">
    <location>
        <begin position="26"/>
        <end position="411"/>
    </location>
</feature>
<evidence type="ECO:0000313" key="11">
    <source>
        <dbReference type="Proteomes" id="UP000590412"/>
    </source>
</evidence>
<reference evidence="10" key="1">
    <citation type="submission" date="2020-03" db="EMBL/GenBank/DDBJ databases">
        <title>FDA dAtabase for Regulatory Grade micrObial Sequences (FDA-ARGOS): Supporting development and validation of Infectious Disease Dx tests.</title>
        <authorList>
            <person name="Campos J."/>
            <person name="Goldberg B."/>
            <person name="Tallon L."/>
            <person name="Sadzewicz L."/>
            <person name="Vavikolanu K."/>
            <person name="Mehta A."/>
            <person name="Aluvathingal J."/>
            <person name="Nadendla S."/>
            <person name="Nandy P."/>
            <person name="Geyer C."/>
            <person name="Yan Y."/>
            <person name="Sichtig H."/>
        </authorList>
    </citation>
    <scope>NUCLEOTIDE SEQUENCE [LARGE SCALE GENOMIC DNA]</scope>
    <source>
        <strain evidence="10">FDAARGOS_652</strain>
    </source>
</reference>
<dbReference type="GO" id="GO:0000972">
    <property type="term" value="P:transcription-dependent tethering of RNA polymerase II gene DNA at nuclear periphery"/>
    <property type="evidence" value="ECO:0007669"/>
    <property type="project" value="TreeGrafter"/>
</dbReference>
<evidence type="ECO:0000256" key="7">
    <source>
        <dbReference type="ARBA" id="ARBA00023242"/>
    </source>
</evidence>
<dbReference type="GO" id="GO:0016973">
    <property type="term" value="P:poly(A)+ mRNA export from nucleus"/>
    <property type="evidence" value="ECO:0007669"/>
    <property type="project" value="TreeGrafter"/>
</dbReference>
<dbReference type="SUPFAM" id="SSF117289">
    <property type="entry name" value="Nucleoporin domain"/>
    <property type="match status" value="1"/>
</dbReference>
<evidence type="ECO:0000259" key="9">
    <source>
        <dbReference type="Pfam" id="PF08801"/>
    </source>
</evidence>
<name>A0A8X7NRI0_CANPA</name>
<organism evidence="10 11">
    <name type="scientific">Candida parapsilosis</name>
    <name type="common">Yeast</name>
    <dbReference type="NCBI Taxonomy" id="5480"/>
    <lineage>
        <taxon>Eukaryota</taxon>
        <taxon>Fungi</taxon>
        <taxon>Dikarya</taxon>
        <taxon>Ascomycota</taxon>
        <taxon>Saccharomycotina</taxon>
        <taxon>Pichiomycetes</taxon>
        <taxon>Debaryomycetaceae</taxon>
        <taxon>Candida/Lodderomyces clade</taxon>
        <taxon>Candida</taxon>
    </lineage>
</organism>
<dbReference type="GO" id="GO:0006606">
    <property type="term" value="P:protein import into nucleus"/>
    <property type="evidence" value="ECO:0007669"/>
    <property type="project" value="TreeGrafter"/>
</dbReference>
<feature type="domain" description="Nucleoporin Nup133/Nup155-like C-terminal" evidence="8">
    <location>
        <begin position="680"/>
        <end position="821"/>
    </location>
</feature>
<dbReference type="Pfam" id="PF08801">
    <property type="entry name" value="Nucleoporin_N"/>
    <property type="match status" value="1"/>
</dbReference>
<evidence type="ECO:0000256" key="3">
    <source>
        <dbReference type="ARBA" id="ARBA00022448"/>
    </source>
</evidence>
<evidence type="ECO:0000259" key="8">
    <source>
        <dbReference type="Pfam" id="PF03177"/>
    </source>
</evidence>
<dbReference type="Gene3D" id="2.130.10.10">
    <property type="entry name" value="YVTN repeat-like/Quinoprotein amine dehydrogenase"/>
    <property type="match status" value="1"/>
</dbReference>
<dbReference type="GO" id="GO:0017056">
    <property type="term" value="F:structural constituent of nuclear pore"/>
    <property type="evidence" value="ECO:0007669"/>
    <property type="project" value="InterPro"/>
</dbReference>
<evidence type="ECO:0000256" key="6">
    <source>
        <dbReference type="ARBA" id="ARBA00023010"/>
    </source>
</evidence>
<comment type="similarity">
    <text evidence="2">Belongs to the nucleoporin Nup133 family.</text>
</comment>
<gene>
    <name evidence="10" type="ORF">FOB60_000649</name>
</gene>
<dbReference type="GO" id="GO:0031080">
    <property type="term" value="C:nuclear pore outer ring"/>
    <property type="evidence" value="ECO:0007669"/>
    <property type="project" value="TreeGrafter"/>
</dbReference>
<dbReference type="InterPro" id="IPR007187">
    <property type="entry name" value="Nucleoporin_Nup133/Nup155_C"/>
</dbReference>
<dbReference type="Pfam" id="PF03177">
    <property type="entry name" value="Nucleoporin_C"/>
    <property type="match status" value="1"/>
</dbReference>
<keyword evidence="4" id="KW-0509">mRNA transport</keyword>
<dbReference type="PANTHER" id="PTHR13405">
    <property type="entry name" value="NUCLEAR PORE COMPLEX PROTEIN NUP133"/>
    <property type="match status" value="1"/>
</dbReference>
<evidence type="ECO:0000313" key="10">
    <source>
        <dbReference type="EMBL" id="KAF6059067.1"/>
    </source>
</evidence>
<dbReference type="OrthoDB" id="103454at2759"/>
<evidence type="ECO:0000256" key="4">
    <source>
        <dbReference type="ARBA" id="ARBA00022816"/>
    </source>
</evidence>
<dbReference type="EMBL" id="JABWAB010000001">
    <property type="protein sequence ID" value="KAF6059067.1"/>
    <property type="molecule type" value="Genomic_DNA"/>
</dbReference>
<keyword evidence="7" id="KW-0539">Nucleus</keyword>
<dbReference type="Proteomes" id="UP000590412">
    <property type="component" value="Unassembled WGS sequence"/>
</dbReference>
<evidence type="ECO:0000256" key="5">
    <source>
        <dbReference type="ARBA" id="ARBA00022927"/>
    </source>
</evidence>
<keyword evidence="5" id="KW-0653">Protein transport</keyword>
<comment type="caution">
    <text evidence="10">The sequence shown here is derived from an EMBL/GenBank/DDBJ whole genome shotgun (WGS) entry which is preliminary data.</text>
</comment>
<keyword evidence="6" id="KW-0811">Translocation</keyword>
<sequence>MSSIFKPRKFAGPIVKPSVTKAEELTKNKHYCVSRLPGLPSVFKTTTFVNAYSDSESKYAAAISNDSVYVWRYKSVDASPLSIQIPIDKSFKLPVAILTSPSSGTGRDPGLLLIDAITGLVKFYENVQRAPTLGLIHDKPLDLQVSLQPTECITLVENVEPAGIAVATSLRRCILISLRDYRSIPCLSTMELVSPERSFLAKLFVHDEGDIVAIRSAKDNSFATSQAIYVLTSAGTLYSVTCNSMTPNSTPYINNASSFKQTLSVDPDAYPGSGPPSKFLDIWPLKDNSYFLALVEWNSTLMLATFRADKSGALYYGSHDLKISNDSTSPRLFLPSPGKTAFVIMDKTIIMTDLDTSYIEPKNTFTYTKPRWEDVIRINPATKLIGYGYENQSPDSNPSVILITKNYGVLRLEKFPETPKKEIVYDTALLLKSHIEQGIFFSDSKVIDFDLIHKAEKIAVHNAVRSIIKEVMTSTSPYLPDTLPVTADLLQLKVKILTELIAYCQRNFPDDFPMIAEVVKNLEKTNCASNLWKYIDANETYMEVFRKIRPEPRQFFISEIENIGEVLNSFLDHLKETTLSTSSLVVTTIHDGVYLNAVRYSDEVGMSWLFDSEVLNSVESQFTQDFVIGNNSDKYDASCIVQVLYYFYTSAIKSTKEQRLDTQYEELSTFYAQKKKNWITALLKLGLVKEAKVLAEKYHDFASLARILDTERDSKSIEQLNYGLYFEEFGYPFAACVYEHYINNGEYQKLLLEFSNYKHFLLQYFKQNPESTSSVSWIRYLLDDDFELASKALGLAASYNKESINNQLTQLSLGKLSAIAVGASTKKQFDNELMKVRYQIKVRDVVAGGGRIAAIKKENFASQFLNKKIDKADANSIAANIFGPLSSDLRLNESLLIELLTVIEPKFLQDYGFVYALKVAQTFSNEEHTNESINIILLRLLTLGTEVKHTINGTDDVVKHEVESSILFKTLVSQPNIVSQLNQLLENVNLNDTLNPSLSEFDEKLLNELKKRLDDDSFRSWVHMVIEQAKIVII</sequence>
<keyword evidence="3" id="KW-0813">Transport</keyword>
<protein>
    <submittedName>
        <fullName evidence="10">Non-repetitive/WGA-negative nucleoporin C-terminal family protein</fullName>
    </submittedName>
</protein>
<dbReference type="AlphaFoldDB" id="A0A8X7NRI0"/>